<dbReference type="Proteomes" id="UP000237105">
    <property type="component" value="Unassembled WGS sequence"/>
</dbReference>
<evidence type="ECO:0000313" key="2">
    <source>
        <dbReference type="EMBL" id="PON61654.1"/>
    </source>
</evidence>
<dbReference type="InterPro" id="IPR041588">
    <property type="entry name" value="Integrase_H2C2"/>
</dbReference>
<sequence length="109" mass="12791">MEIIGFEELKNLYATDEDFHTIWAKCATKVPCSDYHVQQGYLFKGNKLCISCISLREKILRNLYVDGLSAHSGRDNPYALISDQFYWSRIYRDVVRFIQRYLICQTPKG</sequence>
<organism evidence="2 3">
    <name type="scientific">Parasponia andersonii</name>
    <name type="common">Sponia andersonii</name>
    <dbReference type="NCBI Taxonomy" id="3476"/>
    <lineage>
        <taxon>Eukaryota</taxon>
        <taxon>Viridiplantae</taxon>
        <taxon>Streptophyta</taxon>
        <taxon>Embryophyta</taxon>
        <taxon>Tracheophyta</taxon>
        <taxon>Spermatophyta</taxon>
        <taxon>Magnoliopsida</taxon>
        <taxon>eudicotyledons</taxon>
        <taxon>Gunneridae</taxon>
        <taxon>Pentapetalae</taxon>
        <taxon>rosids</taxon>
        <taxon>fabids</taxon>
        <taxon>Rosales</taxon>
        <taxon>Cannabaceae</taxon>
        <taxon>Parasponia</taxon>
    </lineage>
</organism>
<protein>
    <recommendedName>
        <fullName evidence="1">Integrase zinc-binding domain-containing protein</fullName>
    </recommendedName>
</protein>
<reference evidence="3" key="1">
    <citation type="submission" date="2016-06" db="EMBL/GenBank/DDBJ databases">
        <title>Parallel loss of symbiosis genes in relatives of nitrogen-fixing non-legume Parasponia.</title>
        <authorList>
            <person name="Van Velzen R."/>
            <person name="Holmer R."/>
            <person name="Bu F."/>
            <person name="Rutten L."/>
            <person name="Van Zeijl A."/>
            <person name="Liu W."/>
            <person name="Santuari L."/>
            <person name="Cao Q."/>
            <person name="Sharma T."/>
            <person name="Shen D."/>
            <person name="Roswanjaya Y."/>
            <person name="Wardhani T."/>
            <person name="Kalhor M.S."/>
            <person name="Jansen J."/>
            <person name="Van den Hoogen J."/>
            <person name="Gungor B."/>
            <person name="Hartog M."/>
            <person name="Hontelez J."/>
            <person name="Verver J."/>
            <person name="Yang W.-C."/>
            <person name="Schijlen E."/>
            <person name="Repin R."/>
            <person name="Schilthuizen M."/>
            <person name="Schranz E."/>
            <person name="Heidstra R."/>
            <person name="Miyata K."/>
            <person name="Fedorova E."/>
            <person name="Kohlen W."/>
            <person name="Bisseling T."/>
            <person name="Smit S."/>
            <person name="Geurts R."/>
        </authorList>
    </citation>
    <scope>NUCLEOTIDE SEQUENCE [LARGE SCALE GENOMIC DNA]</scope>
    <source>
        <strain evidence="3">cv. WU1-14</strain>
    </source>
</reference>
<evidence type="ECO:0000259" key="1">
    <source>
        <dbReference type="Pfam" id="PF17921"/>
    </source>
</evidence>
<evidence type="ECO:0000313" key="3">
    <source>
        <dbReference type="Proteomes" id="UP000237105"/>
    </source>
</evidence>
<dbReference type="OrthoDB" id="407598at2759"/>
<dbReference type="AlphaFoldDB" id="A0A2P5CKT5"/>
<comment type="caution">
    <text evidence="2">The sequence shown here is derived from an EMBL/GenBank/DDBJ whole genome shotgun (WGS) entry which is preliminary data.</text>
</comment>
<accession>A0A2P5CKT5</accession>
<dbReference type="Pfam" id="PF17921">
    <property type="entry name" value="Integrase_H2C2"/>
    <property type="match status" value="1"/>
</dbReference>
<gene>
    <name evidence="2" type="ORF">PanWU01x14_143130</name>
</gene>
<name>A0A2P5CKT5_PARAD</name>
<keyword evidence="3" id="KW-1185">Reference proteome</keyword>
<dbReference type="EMBL" id="JXTB01000119">
    <property type="protein sequence ID" value="PON61654.1"/>
    <property type="molecule type" value="Genomic_DNA"/>
</dbReference>
<feature type="domain" description="Integrase zinc-binding" evidence="1">
    <location>
        <begin position="54"/>
        <end position="106"/>
    </location>
</feature>
<proteinExistence type="predicted"/>
<dbReference type="Gene3D" id="1.10.340.70">
    <property type="match status" value="1"/>
</dbReference>